<comment type="caution">
    <text evidence="2">The sequence shown here is derived from an EMBL/GenBank/DDBJ whole genome shotgun (WGS) entry which is preliminary data.</text>
</comment>
<organism evidence="2 3">
    <name type="scientific">Stephania cephalantha</name>
    <dbReference type="NCBI Taxonomy" id="152367"/>
    <lineage>
        <taxon>Eukaryota</taxon>
        <taxon>Viridiplantae</taxon>
        <taxon>Streptophyta</taxon>
        <taxon>Embryophyta</taxon>
        <taxon>Tracheophyta</taxon>
        <taxon>Spermatophyta</taxon>
        <taxon>Magnoliopsida</taxon>
        <taxon>Ranunculales</taxon>
        <taxon>Menispermaceae</taxon>
        <taxon>Menispermoideae</taxon>
        <taxon>Cissampelideae</taxon>
        <taxon>Stephania</taxon>
    </lineage>
</organism>
<keyword evidence="3" id="KW-1185">Reference proteome</keyword>
<gene>
    <name evidence="2" type="ORF">Scep_004627</name>
</gene>
<evidence type="ECO:0000256" key="1">
    <source>
        <dbReference type="SAM" id="MobiDB-lite"/>
    </source>
</evidence>
<dbReference type="Proteomes" id="UP001419268">
    <property type="component" value="Unassembled WGS sequence"/>
</dbReference>
<evidence type="ECO:0000313" key="2">
    <source>
        <dbReference type="EMBL" id="KAK9158053.1"/>
    </source>
</evidence>
<sequence length="210" mass="23608">MIKKSQFGRSYFGGPSSSSKPGNEKIDDFLRTVWRLSSLIFDYPLFSTDLSLMRIRIPFAGVGDSSFLGSTGAPELPHQHHSTTQHQLNNTTLTLILLWHYSLIRTPNGVNHTPLESLLKDLQLPTKQPAHSLYNLPRKDYRAKHRGQCRLEKACQGVPDEEEDEEATKDWRGRSDPAEALKGGQRVATEILKTKAKAHVDTFKSIQTGL</sequence>
<reference evidence="2 3" key="1">
    <citation type="submission" date="2024-01" db="EMBL/GenBank/DDBJ databases">
        <title>Genome assemblies of Stephania.</title>
        <authorList>
            <person name="Yang L."/>
        </authorList>
    </citation>
    <scope>NUCLEOTIDE SEQUENCE [LARGE SCALE GENOMIC DNA]</scope>
    <source>
        <strain evidence="2">JXDWG</strain>
        <tissue evidence="2">Leaf</tissue>
    </source>
</reference>
<accession>A0AAP0KST0</accession>
<feature type="region of interest" description="Disordered" evidence="1">
    <location>
        <begin position="154"/>
        <end position="186"/>
    </location>
</feature>
<feature type="compositionally biased region" description="Basic and acidic residues" evidence="1">
    <location>
        <begin position="168"/>
        <end position="179"/>
    </location>
</feature>
<feature type="region of interest" description="Disordered" evidence="1">
    <location>
        <begin position="1"/>
        <end position="23"/>
    </location>
</feature>
<dbReference type="AlphaFoldDB" id="A0AAP0KST0"/>
<protein>
    <submittedName>
        <fullName evidence="2">Uncharacterized protein</fullName>
    </submittedName>
</protein>
<proteinExistence type="predicted"/>
<evidence type="ECO:0000313" key="3">
    <source>
        <dbReference type="Proteomes" id="UP001419268"/>
    </source>
</evidence>
<name>A0AAP0KST0_9MAGN</name>
<dbReference type="EMBL" id="JBBNAG010000002">
    <property type="protein sequence ID" value="KAK9158053.1"/>
    <property type="molecule type" value="Genomic_DNA"/>
</dbReference>